<keyword evidence="5" id="KW-0862">Zinc</keyword>
<dbReference type="CDD" id="cd08297">
    <property type="entry name" value="CAD3"/>
    <property type="match status" value="1"/>
</dbReference>
<dbReference type="InterPro" id="IPR011032">
    <property type="entry name" value="GroES-like_sf"/>
</dbReference>
<dbReference type="InterPro" id="IPR013154">
    <property type="entry name" value="ADH-like_N"/>
</dbReference>
<evidence type="ECO:0000259" key="8">
    <source>
        <dbReference type="SMART" id="SM00829"/>
    </source>
</evidence>
<organism evidence="9 10">
    <name type="scientific">Vanrija humicola</name>
    <name type="common">Yeast</name>
    <name type="synonym">Cryptococcus humicola</name>
    <dbReference type="NCBI Taxonomy" id="5417"/>
    <lineage>
        <taxon>Eukaryota</taxon>
        <taxon>Fungi</taxon>
        <taxon>Dikarya</taxon>
        <taxon>Basidiomycota</taxon>
        <taxon>Agaricomycotina</taxon>
        <taxon>Tremellomycetes</taxon>
        <taxon>Trichosporonales</taxon>
        <taxon>Trichosporonaceae</taxon>
        <taxon>Vanrija</taxon>
    </lineage>
</organism>
<dbReference type="EC" id="1.1.1.1" evidence="3"/>
<dbReference type="FunFam" id="3.40.50.720:FF:000039">
    <property type="entry name" value="Alcohol dehydrogenase AdhP"/>
    <property type="match status" value="1"/>
</dbReference>
<comment type="caution">
    <text evidence="9">The sequence shown here is derived from an EMBL/GenBank/DDBJ whole genome shotgun (WGS) entry which is preliminary data.</text>
</comment>
<dbReference type="InterPro" id="IPR036291">
    <property type="entry name" value="NAD(P)-bd_dom_sf"/>
</dbReference>
<dbReference type="GO" id="GO:0046872">
    <property type="term" value="F:metal ion binding"/>
    <property type="evidence" value="ECO:0007669"/>
    <property type="project" value="UniProtKB-KW"/>
</dbReference>
<comment type="cofactor">
    <cofactor evidence="1">
        <name>Zn(2+)</name>
        <dbReference type="ChEBI" id="CHEBI:29105"/>
    </cofactor>
</comment>
<reference evidence="9 10" key="1">
    <citation type="journal article" date="2019" name="PLoS Genet.">
        <title>Convergent evolution of linked mating-type loci in basidiomycete fungi.</title>
        <authorList>
            <person name="Sun S."/>
            <person name="Coelho M.A."/>
            <person name="Heitman J."/>
            <person name="Nowrousian M."/>
        </authorList>
    </citation>
    <scope>NUCLEOTIDE SEQUENCE [LARGE SCALE GENOMIC DNA]</scope>
    <source>
        <strain evidence="9 10">CBS 4282</strain>
    </source>
</reference>
<proteinExistence type="inferred from homology"/>
<dbReference type="EMBL" id="QKWK01000001">
    <property type="protein sequence ID" value="TXT15920.1"/>
    <property type="molecule type" value="Genomic_DNA"/>
</dbReference>
<dbReference type="Pfam" id="PF08240">
    <property type="entry name" value="ADH_N"/>
    <property type="match status" value="1"/>
</dbReference>
<dbReference type="SUPFAM" id="SSF50129">
    <property type="entry name" value="GroES-like"/>
    <property type="match status" value="1"/>
</dbReference>
<dbReference type="Pfam" id="PF00107">
    <property type="entry name" value="ADH_zinc_N"/>
    <property type="match status" value="1"/>
</dbReference>
<accession>A0A7D8Z4R0</accession>
<dbReference type="InterPro" id="IPR013149">
    <property type="entry name" value="ADH-like_C"/>
</dbReference>
<gene>
    <name evidence="9" type="ORF">VHUM_00423</name>
</gene>
<feature type="domain" description="Enoyl reductase (ER)" evidence="8">
    <location>
        <begin position="16"/>
        <end position="354"/>
    </location>
</feature>
<evidence type="ECO:0000256" key="3">
    <source>
        <dbReference type="ARBA" id="ARBA00013190"/>
    </source>
</evidence>
<dbReference type="PANTHER" id="PTHR42940:SF3">
    <property type="entry name" value="ALCOHOL DEHYDROGENASE 1-RELATED"/>
    <property type="match status" value="1"/>
</dbReference>
<dbReference type="GO" id="GO:0004022">
    <property type="term" value="F:alcohol dehydrogenase (NAD+) activity"/>
    <property type="evidence" value="ECO:0007669"/>
    <property type="project" value="UniProtKB-EC"/>
</dbReference>
<keyword evidence="7" id="KW-0520">NAD</keyword>
<evidence type="ECO:0000256" key="6">
    <source>
        <dbReference type="ARBA" id="ARBA00023002"/>
    </source>
</evidence>
<dbReference type="PANTHER" id="PTHR42940">
    <property type="entry name" value="ALCOHOL DEHYDROGENASE 1-RELATED"/>
    <property type="match status" value="1"/>
</dbReference>
<dbReference type="InterPro" id="IPR020843">
    <property type="entry name" value="ER"/>
</dbReference>
<dbReference type="Gene3D" id="3.40.50.720">
    <property type="entry name" value="NAD(P)-binding Rossmann-like Domain"/>
    <property type="match status" value="1"/>
</dbReference>
<dbReference type="Proteomes" id="UP000473826">
    <property type="component" value="Unassembled WGS sequence"/>
</dbReference>
<keyword evidence="4" id="KW-0479">Metal-binding</keyword>
<dbReference type="SUPFAM" id="SSF51735">
    <property type="entry name" value="NAD(P)-binding Rossmann-fold domains"/>
    <property type="match status" value="1"/>
</dbReference>
<evidence type="ECO:0000256" key="1">
    <source>
        <dbReference type="ARBA" id="ARBA00001947"/>
    </source>
</evidence>
<evidence type="ECO:0000313" key="9">
    <source>
        <dbReference type="EMBL" id="TXT15920.1"/>
    </source>
</evidence>
<keyword evidence="10" id="KW-1185">Reference proteome</keyword>
<keyword evidence="6" id="KW-0560">Oxidoreductase</keyword>
<evidence type="ECO:0000256" key="5">
    <source>
        <dbReference type="ARBA" id="ARBA00022833"/>
    </source>
</evidence>
<dbReference type="GO" id="GO:0005737">
    <property type="term" value="C:cytoplasm"/>
    <property type="evidence" value="ECO:0007669"/>
    <property type="project" value="TreeGrafter"/>
</dbReference>
<dbReference type="AlphaFoldDB" id="A0A7D8Z4R0"/>
<evidence type="ECO:0000256" key="7">
    <source>
        <dbReference type="ARBA" id="ARBA00023027"/>
    </source>
</evidence>
<name>A0A7D8Z4R0_VANHU</name>
<dbReference type="SMART" id="SM00829">
    <property type="entry name" value="PKS_ER"/>
    <property type="match status" value="1"/>
</dbReference>
<comment type="similarity">
    <text evidence="2">Belongs to the zinc-containing alcohol dehydrogenase family.</text>
</comment>
<dbReference type="Gene3D" id="3.90.180.10">
    <property type="entry name" value="Medium-chain alcohol dehydrogenases, catalytic domain"/>
    <property type="match status" value="1"/>
</dbReference>
<evidence type="ECO:0000313" key="10">
    <source>
        <dbReference type="Proteomes" id="UP000473826"/>
    </source>
</evidence>
<evidence type="ECO:0000256" key="2">
    <source>
        <dbReference type="ARBA" id="ARBA00008072"/>
    </source>
</evidence>
<sequence length="358" mass="37525">MSNEQIPKTQLAAVSDDASGFTIKEIPVVQPDQLEPGRALVKILYSGVCHTDLHVIKEDWPAKPERPCIAGHEGSGIIVAINDPTSKLKIGDRVGVKWIAHSCNQCDYCLAGNEPLCAEAKCSGINAQGSFQQYCPAYTSQLTIIPDNLDMAEAAPILCAGVTVYKALKRSGARAGQWVAIPGAGGGLGSVAIQYAKYMGLSSIAIDTGAEKKALTAKLGAAAWVDFKEHPGDAIVAAVKAATPDGLGPHAAIIASPKPEAYLTAMEYIRPFGTVVAVGLPPAGAYVKADVFFTVLHNKTLTSSYVGNRLDCNEALAIAAAGHVKTPIKVVPFKALDSVYDEMAKGTIIGRAVLDLFA</sequence>
<evidence type="ECO:0000256" key="4">
    <source>
        <dbReference type="ARBA" id="ARBA00022723"/>
    </source>
</evidence>
<protein>
    <recommendedName>
        <fullName evidence="3">alcohol dehydrogenase</fullName>
        <ecNumber evidence="3">1.1.1.1</ecNumber>
    </recommendedName>
</protein>
<dbReference type="OrthoDB" id="1879366at2759"/>